<keyword evidence="6" id="KW-1185">Reference proteome</keyword>
<dbReference type="SUPFAM" id="SSF57850">
    <property type="entry name" value="RING/U-box"/>
    <property type="match status" value="1"/>
</dbReference>
<keyword evidence="3" id="KW-0862">Zinc</keyword>
<dbReference type="Proteomes" id="UP001396334">
    <property type="component" value="Unassembled WGS sequence"/>
</dbReference>
<proteinExistence type="predicted"/>
<name>A0ABR2REU5_9ROSI</name>
<dbReference type="EMBL" id="JBBPBN010000023">
    <property type="protein sequence ID" value="KAK9011473.1"/>
    <property type="molecule type" value="Genomic_DNA"/>
</dbReference>
<comment type="caution">
    <text evidence="5">The sequence shown here is derived from an EMBL/GenBank/DDBJ whole genome shotgun (WGS) entry which is preliminary data.</text>
</comment>
<feature type="domain" description="Zinc finger C3HC4 RING-type" evidence="4">
    <location>
        <begin position="22"/>
        <end position="55"/>
    </location>
</feature>
<organism evidence="5 6">
    <name type="scientific">Hibiscus sabdariffa</name>
    <name type="common">roselle</name>
    <dbReference type="NCBI Taxonomy" id="183260"/>
    <lineage>
        <taxon>Eukaryota</taxon>
        <taxon>Viridiplantae</taxon>
        <taxon>Streptophyta</taxon>
        <taxon>Embryophyta</taxon>
        <taxon>Tracheophyta</taxon>
        <taxon>Spermatophyta</taxon>
        <taxon>Magnoliopsida</taxon>
        <taxon>eudicotyledons</taxon>
        <taxon>Gunneridae</taxon>
        <taxon>Pentapetalae</taxon>
        <taxon>rosids</taxon>
        <taxon>malvids</taxon>
        <taxon>Malvales</taxon>
        <taxon>Malvaceae</taxon>
        <taxon>Malvoideae</taxon>
        <taxon>Hibiscus</taxon>
    </lineage>
</organism>
<sequence length="172" mass="19606">MVERSLSTREPLLGGNQYLSVSICLNIWHDDITIAPCLHNFCNGCFSEWSQKKHSSVLCRCAPSVGLLCNLPEETHSCAIFRRDPATGSFFKMFKSLGLKDNQQKRGRAFVSDEYDSEESDDNEGPRCPQCAYRHTSPPPSPMIVKLIEKEQLFLIVIMGLCYQLWHQQYLS</sequence>
<dbReference type="InterPro" id="IPR013083">
    <property type="entry name" value="Znf_RING/FYVE/PHD"/>
</dbReference>
<dbReference type="Pfam" id="PF00097">
    <property type="entry name" value="zf-C3HC4"/>
    <property type="match status" value="1"/>
</dbReference>
<evidence type="ECO:0000256" key="3">
    <source>
        <dbReference type="ARBA" id="ARBA00022833"/>
    </source>
</evidence>
<keyword evidence="1" id="KW-0479">Metal-binding</keyword>
<evidence type="ECO:0000259" key="4">
    <source>
        <dbReference type="Pfam" id="PF00097"/>
    </source>
</evidence>
<evidence type="ECO:0000313" key="5">
    <source>
        <dbReference type="EMBL" id="KAK9011473.1"/>
    </source>
</evidence>
<reference evidence="5 6" key="1">
    <citation type="journal article" date="2024" name="G3 (Bethesda)">
        <title>Genome assembly of Hibiscus sabdariffa L. provides insights into metabolisms of medicinal natural products.</title>
        <authorList>
            <person name="Kim T."/>
        </authorList>
    </citation>
    <scope>NUCLEOTIDE SEQUENCE [LARGE SCALE GENOMIC DNA]</scope>
    <source>
        <strain evidence="5">TK-2024</strain>
        <tissue evidence="5">Old leaves</tissue>
    </source>
</reference>
<evidence type="ECO:0000256" key="2">
    <source>
        <dbReference type="ARBA" id="ARBA00022771"/>
    </source>
</evidence>
<dbReference type="Gene3D" id="3.30.40.10">
    <property type="entry name" value="Zinc/RING finger domain, C3HC4 (zinc finger)"/>
    <property type="match status" value="1"/>
</dbReference>
<evidence type="ECO:0000313" key="6">
    <source>
        <dbReference type="Proteomes" id="UP001396334"/>
    </source>
</evidence>
<evidence type="ECO:0000256" key="1">
    <source>
        <dbReference type="ARBA" id="ARBA00022723"/>
    </source>
</evidence>
<dbReference type="InterPro" id="IPR018957">
    <property type="entry name" value="Znf_C3HC4_RING-type"/>
</dbReference>
<keyword evidence="2" id="KW-0863">Zinc-finger</keyword>
<gene>
    <name evidence="5" type="ORF">V6N11_044322</name>
</gene>
<accession>A0ABR2REU5</accession>
<protein>
    <recommendedName>
        <fullName evidence="4">Zinc finger C3HC4 RING-type domain-containing protein</fullName>
    </recommendedName>
</protein>